<feature type="domain" description="Ig-like" evidence="3">
    <location>
        <begin position="231"/>
        <end position="320"/>
    </location>
</feature>
<dbReference type="InterPro" id="IPR003599">
    <property type="entry name" value="Ig_sub"/>
</dbReference>
<dbReference type="InterPro" id="IPR013783">
    <property type="entry name" value="Ig-like_fold"/>
</dbReference>
<feature type="domain" description="Ig-like" evidence="3">
    <location>
        <begin position="131"/>
        <end position="224"/>
    </location>
</feature>
<dbReference type="SUPFAM" id="SSF48726">
    <property type="entry name" value="Immunoglobulin"/>
    <property type="match status" value="3"/>
</dbReference>
<protein>
    <submittedName>
        <fullName evidence="5">Neural cell adhesion molecule 1</fullName>
    </submittedName>
</protein>
<feature type="non-terminal residue" evidence="5">
    <location>
        <position position="1"/>
    </location>
</feature>
<evidence type="ECO:0000256" key="1">
    <source>
        <dbReference type="ARBA" id="ARBA00023157"/>
    </source>
</evidence>
<dbReference type="InterPro" id="IPR003961">
    <property type="entry name" value="FN3_dom"/>
</dbReference>
<dbReference type="GO" id="GO:0007156">
    <property type="term" value="P:homophilic cell adhesion via plasma membrane adhesion molecules"/>
    <property type="evidence" value="ECO:0007669"/>
    <property type="project" value="TreeGrafter"/>
</dbReference>
<dbReference type="EMBL" id="GDHC01008368">
    <property type="protein sequence ID" value="JAQ10261.1"/>
    <property type="molecule type" value="Transcribed_RNA"/>
</dbReference>
<dbReference type="InterPro" id="IPR013151">
    <property type="entry name" value="Immunoglobulin_dom"/>
</dbReference>
<keyword evidence="1" id="KW-1015">Disulfide bond</keyword>
<dbReference type="CDD" id="cd00063">
    <property type="entry name" value="FN3"/>
    <property type="match status" value="1"/>
</dbReference>
<dbReference type="SMART" id="SM00060">
    <property type="entry name" value="FN3"/>
    <property type="match status" value="1"/>
</dbReference>
<dbReference type="PANTHER" id="PTHR45080:SF27">
    <property type="entry name" value="NEURAL CELL ADHESION MOLECULE 1-LIKE"/>
    <property type="match status" value="1"/>
</dbReference>
<evidence type="ECO:0000313" key="5">
    <source>
        <dbReference type="EMBL" id="JAQ10261.1"/>
    </source>
</evidence>
<gene>
    <name evidence="5" type="primary">Ncam1_0</name>
    <name evidence="5" type="ORF">g.82174</name>
</gene>
<dbReference type="Pfam" id="PF00041">
    <property type="entry name" value="fn3"/>
    <property type="match status" value="1"/>
</dbReference>
<dbReference type="GO" id="GO:0005886">
    <property type="term" value="C:plasma membrane"/>
    <property type="evidence" value="ECO:0007669"/>
    <property type="project" value="TreeGrafter"/>
</dbReference>
<evidence type="ECO:0000256" key="2">
    <source>
        <dbReference type="ARBA" id="ARBA00023319"/>
    </source>
</evidence>
<dbReference type="AlphaFoldDB" id="A0A146LR12"/>
<dbReference type="SUPFAM" id="SSF49265">
    <property type="entry name" value="Fibronectin type III"/>
    <property type="match status" value="1"/>
</dbReference>
<dbReference type="InterPro" id="IPR003598">
    <property type="entry name" value="Ig_sub2"/>
</dbReference>
<dbReference type="Gene3D" id="2.60.40.10">
    <property type="entry name" value="Immunoglobulins"/>
    <property type="match status" value="4"/>
</dbReference>
<dbReference type="FunFam" id="2.60.40.10:FF:000032">
    <property type="entry name" value="palladin isoform X1"/>
    <property type="match status" value="1"/>
</dbReference>
<name>A0A146LR12_LYGHE</name>
<keyword evidence="2" id="KW-0393">Immunoglobulin domain</keyword>
<organism evidence="5">
    <name type="scientific">Lygus hesperus</name>
    <name type="common">Western plant bug</name>
    <dbReference type="NCBI Taxonomy" id="30085"/>
    <lineage>
        <taxon>Eukaryota</taxon>
        <taxon>Metazoa</taxon>
        <taxon>Ecdysozoa</taxon>
        <taxon>Arthropoda</taxon>
        <taxon>Hexapoda</taxon>
        <taxon>Insecta</taxon>
        <taxon>Pterygota</taxon>
        <taxon>Neoptera</taxon>
        <taxon>Paraneoptera</taxon>
        <taxon>Hemiptera</taxon>
        <taxon>Heteroptera</taxon>
        <taxon>Panheteroptera</taxon>
        <taxon>Cimicomorpha</taxon>
        <taxon>Miridae</taxon>
        <taxon>Mirini</taxon>
        <taxon>Lygus</taxon>
    </lineage>
</organism>
<dbReference type="SMART" id="SM00408">
    <property type="entry name" value="IGc2"/>
    <property type="match status" value="3"/>
</dbReference>
<proteinExistence type="predicted"/>
<dbReference type="GO" id="GO:0050808">
    <property type="term" value="P:synapse organization"/>
    <property type="evidence" value="ECO:0007669"/>
    <property type="project" value="TreeGrafter"/>
</dbReference>
<dbReference type="InterPro" id="IPR007110">
    <property type="entry name" value="Ig-like_dom"/>
</dbReference>
<dbReference type="PROSITE" id="PS50835">
    <property type="entry name" value="IG_LIKE"/>
    <property type="match status" value="2"/>
</dbReference>
<dbReference type="CDD" id="cd00096">
    <property type="entry name" value="Ig"/>
    <property type="match status" value="1"/>
</dbReference>
<dbReference type="InterPro" id="IPR036179">
    <property type="entry name" value="Ig-like_dom_sf"/>
</dbReference>
<dbReference type="PANTHER" id="PTHR45080">
    <property type="entry name" value="CONTACTIN 5"/>
    <property type="match status" value="1"/>
</dbReference>
<sequence>LGGGVVRCAVMHRLTCFVVLILAGTSIGQRLFLTPTHTEVEKYVNQSYIVTCGAPYASGLSWTGPNGQIINATEGKTLHIQDRDGHYLSLVFETIVRDHRGNYTCKGSTDKKFQQLTFSLIVVKPITFAGPLDVQQTNVQNATEGKTITVKCEVSGDPPPKVVWQFKGKALPTSINETYKGGRFLSMTNGLYIKNVSYQDEGVYQCRAFQVTKLSSSMESRQITLNVQHKPRWVDTNHSDKDRAYGFMGGYANITCQASARPWADYTWTRMNASLDTNTTKIIDEPGRSVLQVYMENRSVLGPYECAANNSLGEIRKVVDLLEGTKPSPPIRVSVAGVGVETASFHLHAVSNQHVIGYRIQFVARAKRIPIDRGDYQDVYTSNGVPYVIVNLAPHTEYSYRVATRNNAGLSDFSPVQTFSTRDPTTGDSGTSIVPSPFTSFGFLLTFLLKRTM</sequence>
<dbReference type="Pfam" id="PF00047">
    <property type="entry name" value="ig"/>
    <property type="match status" value="1"/>
</dbReference>
<dbReference type="Pfam" id="PF13927">
    <property type="entry name" value="Ig_3"/>
    <property type="match status" value="1"/>
</dbReference>
<dbReference type="PROSITE" id="PS50853">
    <property type="entry name" value="FN3"/>
    <property type="match status" value="1"/>
</dbReference>
<feature type="domain" description="Fibronectin type-III" evidence="4">
    <location>
        <begin position="329"/>
        <end position="424"/>
    </location>
</feature>
<evidence type="ECO:0000259" key="3">
    <source>
        <dbReference type="PROSITE" id="PS50835"/>
    </source>
</evidence>
<dbReference type="GO" id="GO:0008046">
    <property type="term" value="F:axon guidance receptor activity"/>
    <property type="evidence" value="ECO:0007669"/>
    <property type="project" value="TreeGrafter"/>
</dbReference>
<reference evidence="5" key="1">
    <citation type="journal article" date="2016" name="Gigascience">
        <title>De novo construction of an expanded transcriptome assembly for the western tarnished plant bug, Lygus hesperus.</title>
        <authorList>
            <person name="Tassone E.E."/>
            <person name="Geib S.M."/>
            <person name="Hall B."/>
            <person name="Fabrick J.A."/>
            <person name="Brent C.S."/>
            <person name="Hull J.J."/>
        </authorList>
    </citation>
    <scope>NUCLEOTIDE SEQUENCE</scope>
</reference>
<dbReference type="InterPro" id="IPR050958">
    <property type="entry name" value="Cell_Adh-Cytoskel_Orgn"/>
</dbReference>
<accession>A0A146LR12</accession>
<dbReference type="SMART" id="SM00409">
    <property type="entry name" value="IG"/>
    <property type="match status" value="2"/>
</dbReference>
<dbReference type="InterPro" id="IPR036116">
    <property type="entry name" value="FN3_sf"/>
</dbReference>
<dbReference type="GO" id="GO:0043025">
    <property type="term" value="C:neuronal cell body"/>
    <property type="evidence" value="ECO:0007669"/>
    <property type="project" value="TreeGrafter"/>
</dbReference>
<dbReference type="GO" id="GO:0030424">
    <property type="term" value="C:axon"/>
    <property type="evidence" value="ECO:0007669"/>
    <property type="project" value="TreeGrafter"/>
</dbReference>
<evidence type="ECO:0000259" key="4">
    <source>
        <dbReference type="PROSITE" id="PS50853"/>
    </source>
</evidence>